<dbReference type="InterPro" id="IPR004843">
    <property type="entry name" value="Calcineurin-like_PHP"/>
</dbReference>
<proteinExistence type="predicted"/>
<dbReference type="AlphaFoldDB" id="A0A9X2JM90"/>
<evidence type="ECO:0000313" key="2">
    <source>
        <dbReference type="EMBL" id="MCP0887832.1"/>
    </source>
</evidence>
<dbReference type="Proteomes" id="UP001139006">
    <property type="component" value="Unassembled WGS sequence"/>
</dbReference>
<dbReference type="InterPro" id="IPR051918">
    <property type="entry name" value="STPP_CPPED1"/>
</dbReference>
<dbReference type="InterPro" id="IPR029052">
    <property type="entry name" value="Metallo-depent_PP-like"/>
</dbReference>
<evidence type="ECO:0000259" key="1">
    <source>
        <dbReference type="Pfam" id="PF00149"/>
    </source>
</evidence>
<feature type="domain" description="Calcineurin-like phosphoesterase" evidence="1">
    <location>
        <begin position="6"/>
        <end position="201"/>
    </location>
</feature>
<organism evidence="2 3">
    <name type="scientific">Ligilactobacillus ubinensis</name>
    <dbReference type="NCBI Taxonomy" id="2876789"/>
    <lineage>
        <taxon>Bacteria</taxon>
        <taxon>Bacillati</taxon>
        <taxon>Bacillota</taxon>
        <taxon>Bacilli</taxon>
        <taxon>Lactobacillales</taxon>
        <taxon>Lactobacillaceae</taxon>
        <taxon>Ligilactobacillus</taxon>
    </lineage>
</organism>
<accession>A0A9X2JM90</accession>
<reference evidence="2 3" key="1">
    <citation type="journal article" date="2023" name="Int. J. Syst. Evol. Microbiol.">
        <title>Ligilactobacillus ubinensis sp. nov., a novel species isolated from the wild ferment of a durian fruit (Durio zibethinus).</title>
        <authorList>
            <person name="Heng Y.C."/>
            <person name="Menon N."/>
            <person name="Chen B."/>
            <person name="Loo B.Z.L."/>
            <person name="Wong G.W.J."/>
            <person name="Lim A.C.H."/>
            <person name="Silvaraju S."/>
            <person name="Kittelmann S."/>
        </authorList>
    </citation>
    <scope>NUCLEOTIDE SEQUENCE [LARGE SCALE GENOMIC DNA]</scope>
    <source>
        <strain evidence="2 3">WILCCON 0076</strain>
    </source>
</reference>
<dbReference type="PANTHER" id="PTHR43143:SF1">
    <property type="entry name" value="SERINE_THREONINE-PROTEIN PHOSPHATASE CPPED1"/>
    <property type="match status" value="1"/>
</dbReference>
<gene>
    <name evidence="2" type="ORF">LB941_10875</name>
</gene>
<dbReference type="Pfam" id="PF00149">
    <property type="entry name" value="Metallophos"/>
    <property type="match status" value="1"/>
</dbReference>
<dbReference type="RefSeq" id="WP_253361993.1">
    <property type="nucleotide sequence ID" value="NZ_JAIULA010000027.1"/>
</dbReference>
<dbReference type="Gene3D" id="3.60.21.10">
    <property type="match status" value="1"/>
</dbReference>
<name>A0A9X2JM90_9LACO</name>
<keyword evidence="3" id="KW-1185">Reference proteome</keyword>
<protein>
    <submittedName>
        <fullName evidence="2">Metallophosphoesterase</fullName>
    </submittedName>
</protein>
<dbReference type="PANTHER" id="PTHR43143">
    <property type="entry name" value="METALLOPHOSPHOESTERASE, CALCINEURIN SUPERFAMILY"/>
    <property type="match status" value="1"/>
</dbReference>
<sequence length="280" mass="32175">MMKRIQIVQLSDLHLAPHGERYSFNQQLDPLKKLESCFADIVRLPEKPEMIVLSGDLIHEGTAKDYEWLHEYLFIKQEKLKTEINVILGNHDRADAFYTGFYGSKALEHYYYQQQTPTVDYYFLDSNYHNKEQGFLSKDQLVWLDTKLQQHKEKPALIFLHHPVAGTTLEKMRFSILQNDCELLKIAQKANVRGIFSGHIHFSTNELLDGILCSTAESTAYHIDCTDLHDHVVADACGYNLISFDGQSIGVENRVLLAPQEAVMHIKVTQTDYVNLKSSD</sequence>
<dbReference type="EMBL" id="JAIULA010000027">
    <property type="protein sequence ID" value="MCP0887832.1"/>
    <property type="molecule type" value="Genomic_DNA"/>
</dbReference>
<comment type="caution">
    <text evidence="2">The sequence shown here is derived from an EMBL/GenBank/DDBJ whole genome shotgun (WGS) entry which is preliminary data.</text>
</comment>
<dbReference type="GO" id="GO:0016787">
    <property type="term" value="F:hydrolase activity"/>
    <property type="evidence" value="ECO:0007669"/>
    <property type="project" value="InterPro"/>
</dbReference>
<evidence type="ECO:0000313" key="3">
    <source>
        <dbReference type="Proteomes" id="UP001139006"/>
    </source>
</evidence>
<dbReference type="SUPFAM" id="SSF56300">
    <property type="entry name" value="Metallo-dependent phosphatases"/>
    <property type="match status" value="1"/>
</dbReference>